<comment type="caution">
    <text evidence="1">The sequence shown here is derived from an EMBL/GenBank/DDBJ whole genome shotgun (WGS) entry which is preliminary data.</text>
</comment>
<organism evidence="1 2">
    <name type="scientific">Ranatra chinensis</name>
    <dbReference type="NCBI Taxonomy" id="642074"/>
    <lineage>
        <taxon>Eukaryota</taxon>
        <taxon>Metazoa</taxon>
        <taxon>Ecdysozoa</taxon>
        <taxon>Arthropoda</taxon>
        <taxon>Hexapoda</taxon>
        <taxon>Insecta</taxon>
        <taxon>Pterygota</taxon>
        <taxon>Neoptera</taxon>
        <taxon>Paraneoptera</taxon>
        <taxon>Hemiptera</taxon>
        <taxon>Heteroptera</taxon>
        <taxon>Panheteroptera</taxon>
        <taxon>Nepomorpha</taxon>
        <taxon>Nepidae</taxon>
        <taxon>Ranatrinae</taxon>
        <taxon>Ranatra</taxon>
    </lineage>
</organism>
<reference evidence="1 2" key="1">
    <citation type="submission" date="2024-07" db="EMBL/GenBank/DDBJ databases">
        <title>Chromosome-level genome assembly of the water stick insect Ranatra chinensis (Heteroptera: Nepidae).</title>
        <authorList>
            <person name="Liu X."/>
        </authorList>
    </citation>
    <scope>NUCLEOTIDE SEQUENCE [LARGE SCALE GENOMIC DNA]</scope>
    <source>
        <strain evidence="1">Cailab_2021Rc</strain>
        <tissue evidence="1">Muscle</tissue>
    </source>
</reference>
<sequence>MSEGLQDIQSQKGGKLHLPFSVVSNKTQETTEKETSRDCKMCRGLNVDVEPQINELEGDGNVEMNVTVKPDLWGLYFETLEVRVPSLQSVFHVPVFVEAKGHPVFFTFAPDNPSPVFSFGSLKHGEGLSHHFTLRNRTCLPIKVAWTTYTIPSGSRHEAEFCLPDVRPKFWMGVDLHNPDDMKFCSIRLMEYFGNQECCTYKIEPSVVYLPPKGEANISATVRTDKCWFDVNHLGTDLLGTAVGLIYVDTNKDYEKGCFRPSGFDLEPLKLQLKTKVQISTLRPLNATREDLTFKVRATDVMLSPKEVYKVSKKLSFRNTGDSVAHVYFSTTEPFEIGGILQIDPSFARELSPCEALLKGGQIVEVRI</sequence>
<dbReference type="PANTHER" id="PTHR46348">
    <property type="entry name" value="DELETED IN LUNG AND ESOPHAGEAL CANCER PROTEIN 1"/>
    <property type="match status" value="1"/>
</dbReference>
<accession>A0ABD0YQ13</accession>
<dbReference type="AlphaFoldDB" id="A0ABD0YQ13"/>
<dbReference type="EMBL" id="JBFDAA010000004">
    <property type="protein sequence ID" value="KAL1138080.1"/>
    <property type="molecule type" value="Genomic_DNA"/>
</dbReference>
<name>A0ABD0YQ13_9HEMI</name>
<keyword evidence="2" id="KW-1185">Reference proteome</keyword>
<evidence type="ECO:0000313" key="2">
    <source>
        <dbReference type="Proteomes" id="UP001558652"/>
    </source>
</evidence>
<dbReference type="InterPro" id="IPR033304">
    <property type="entry name" value="DLEC1"/>
</dbReference>
<dbReference type="PANTHER" id="PTHR46348:SF1">
    <property type="entry name" value="DELETED IN LUNG AND ESOPHAGEAL CANCER PROTEIN 1"/>
    <property type="match status" value="1"/>
</dbReference>
<proteinExistence type="predicted"/>
<gene>
    <name evidence="1" type="ORF">AAG570_009775</name>
</gene>
<dbReference type="Proteomes" id="UP001558652">
    <property type="component" value="Unassembled WGS sequence"/>
</dbReference>
<evidence type="ECO:0000313" key="1">
    <source>
        <dbReference type="EMBL" id="KAL1138080.1"/>
    </source>
</evidence>
<protein>
    <submittedName>
        <fullName evidence="1">Uncharacterized protein</fullName>
    </submittedName>
</protein>